<dbReference type="PANTHER" id="PTHR19961">
    <property type="entry name" value="FIMBRIN/PLASTIN"/>
    <property type="match status" value="1"/>
</dbReference>
<dbReference type="PANTHER" id="PTHR19961:SF18">
    <property type="entry name" value="FI19014P1"/>
    <property type="match status" value="1"/>
</dbReference>
<dbReference type="AlphaFoldDB" id="A0AAV0KWB9"/>
<feature type="non-terminal residue" evidence="3">
    <location>
        <position position="1"/>
    </location>
</feature>
<dbReference type="Gene3D" id="1.10.418.10">
    <property type="entry name" value="Calponin-like domain"/>
    <property type="match status" value="1"/>
</dbReference>
<name>A0AAV0KWB9_9ROSI</name>
<dbReference type="GO" id="GO:0005737">
    <property type="term" value="C:cytoplasm"/>
    <property type="evidence" value="ECO:0007669"/>
    <property type="project" value="TreeGrafter"/>
</dbReference>
<dbReference type="InterPro" id="IPR036872">
    <property type="entry name" value="CH_dom_sf"/>
</dbReference>
<dbReference type="GO" id="GO:0005884">
    <property type="term" value="C:actin filament"/>
    <property type="evidence" value="ECO:0007669"/>
    <property type="project" value="TreeGrafter"/>
</dbReference>
<dbReference type="EMBL" id="CAMGYJ010000005">
    <property type="protein sequence ID" value="CAI0426492.1"/>
    <property type="molecule type" value="Genomic_DNA"/>
</dbReference>
<dbReference type="Proteomes" id="UP001154282">
    <property type="component" value="Unassembled WGS sequence"/>
</dbReference>
<keyword evidence="4" id="KW-1185">Reference proteome</keyword>
<keyword evidence="1" id="KW-0677">Repeat</keyword>
<organism evidence="3 4">
    <name type="scientific">Linum tenue</name>
    <dbReference type="NCBI Taxonomy" id="586396"/>
    <lineage>
        <taxon>Eukaryota</taxon>
        <taxon>Viridiplantae</taxon>
        <taxon>Streptophyta</taxon>
        <taxon>Embryophyta</taxon>
        <taxon>Tracheophyta</taxon>
        <taxon>Spermatophyta</taxon>
        <taxon>Magnoliopsida</taxon>
        <taxon>eudicotyledons</taxon>
        <taxon>Gunneridae</taxon>
        <taxon>Pentapetalae</taxon>
        <taxon>rosids</taxon>
        <taxon>fabids</taxon>
        <taxon>Malpighiales</taxon>
        <taxon>Linaceae</taxon>
        <taxon>Linum</taxon>
    </lineage>
</organism>
<reference evidence="3" key="1">
    <citation type="submission" date="2022-08" db="EMBL/GenBank/DDBJ databases">
        <authorList>
            <person name="Gutierrez-Valencia J."/>
        </authorList>
    </citation>
    <scope>NUCLEOTIDE SEQUENCE</scope>
</reference>
<evidence type="ECO:0000313" key="4">
    <source>
        <dbReference type="Proteomes" id="UP001154282"/>
    </source>
</evidence>
<sequence>FQRHLVVGLISQIIKIQLLADLNLKKTPQLVELVQDSQEAEELMSLPPEKILLRWMNFQLKKSPFKKTVTNFSSDVKVRISWSEKQIVPHFRNDIEGYYGGTGTG</sequence>
<dbReference type="GO" id="GO:0051639">
    <property type="term" value="P:actin filament network formation"/>
    <property type="evidence" value="ECO:0007669"/>
    <property type="project" value="TreeGrafter"/>
</dbReference>
<dbReference type="GO" id="GO:0032432">
    <property type="term" value="C:actin filament bundle"/>
    <property type="evidence" value="ECO:0007669"/>
    <property type="project" value="TreeGrafter"/>
</dbReference>
<gene>
    <name evidence="3" type="ORF">LITE_LOCUS20818</name>
</gene>
<proteinExistence type="predicted"/>
<dbReference type="GO" id="GO:0051015">
    <property type="term" value="F:actin filament binding"/>
    <property type="evidence" value="ECO:0007669"/>
    <property type="project" value="InterPro"/>
</dbReference>
<protein>
    <submittedName>
        <fullName evidence="3">Uncharacterized protein</fullName>
    </submittedName>
</protein>
<dbReference type="InterPro" id="IPR039959">
    <property type="entry name" value="Fimbrin/Plastin"/>
</dbReference>
<dbReference type="SUPFAM" id="SSF47576">
    <property type="entry name" value="Calponin-homology domain, CH-domain"/>
    <property type="match status" value="1"/>
</dbReference>
<keyword evidence="2" id="KW-0009">Actin-binding</keyword>
<evidence type="ECO:0000313" key="3">
    <source>
        <dbReference type="EMBL" id="CAI0426492.1"/>
    </source>
</evidence>
<comment type="caution">
    <text evidence="3">The sequence shown here is derived from an EMBL/GenBank/DDBJ whole genome shotgun (WGS) entry which is preliminary data.</text>
</comment>
<evidence type="ECO:0000256" key="2">
    <source>
        <dbReference type="ARBA" id="ARBA00023203"/>
    </source>
</evidence>
<evidence type="ECO:0000256" key="1">
    <source>
        <dbReference type="ARBA" id="ARBA00022737"/>
    </source>
</evidence>
<accession>A0AAV0KWB9</accession>
<dbReference type="GO" id="GO:0051017">
    <property type="term" value="P:actin filament bundle assembly"/>
    <property type="evidence" value="ECO:0007669"/>
    <property type="project" value="InterPro"/>
</dbReference>